<evidence type="ECO:0000256" key="1">
    <source>
        <dbReference type="SAM" id="Phobius"/>
    </source>
</evidence>
<proteinExistence type="evidence at transcript level"/>
<keyword evidence="2" id="KW-0830">Ubiquinone</keyword>
<keyword evidence="1" id="KW-1133">Transmembrane helix</keyword>
<keyword evidence="1" id="KW-0472">Membrane</keyword>
<dbReference type="EMBL" id="GANP01000437">
    <property type="protein sequence ID" value="JAB84031.1"/>
    <property type="molecule type" value="mRNA"/>
</dbReference>
<accession>V5IK23</accession>
<organism evidence="2">
    <name type="scientific">Ixodes ricinus</name>
    <name type="common">Common tick</name>
    <name type="synonym">Acarus ricinus</name>
    <dbReference type="NCBI Taxonomy" id="34613"/>
    <lineage>
        <taxon>Eukaryota</taxon>
        <taxon>Metazoa</taxon>
        <taxon>Ecdysozoa</taxon>
        <taxon>Arthropoda</taxon>
        <taxon>Chelicerata</taxon>
        <taxon>Arachnida</taxon>
        <taxon>Acari</taxon>
        <taxon>Parasitiformes</taxon>
        <taxon>Ixodida</taxon>
        <taxon>Ixodoidea</taxon>
        <taxon>Ixodidae</taxon>
        <taxon>Ixodinae</taxon>
        <taxon>Ixodes</taxon>
    </lineage>
</organism>
<sequence>MLEISIFIYLVGLITFLKNRFYLMIMLLSFEFIYLRMFILINCIVLIDSYLLTLVYLTVIVAEAGLGLRLMVIIRFFYGNDQVTSIFNIKNS</sequence>
<dbReference type="Gene3D" id="1.10.287.3510">
    <property type="match status" value="1"/>
</dbReference>
<protein>
    <submittedName>
        <fullName evidence="2">Putative mitochondrial nadh-ubiquinone oxidoreductase chain 4l</fullName>
    </submittedName>
</protein>
<evidence type="ECO:0000313" key="2">
    <source>
        <dbReference type="EMBL" id="JAB84031.1"/>
    </source>
</evidence>
<feature type="transmembrane region" description="Helical" evidence="1">
    <location>
        <begin position="53"/>
        <end position="78"/>
    </location>
</feature>
<feature type="transmembrane region" description="Helical" evidence="1">
    <location>
        <begin position="21"/>
        <end position="47"/>
    </location>
</feature>
<name>V5IK23_IXORI</name>
<reference evidence="2" key="1">
    <citation type="journal article" date="2015" name="Sci. Rep.">
        <title>Tissue- and time-dependent transcription in Ixodes ricinus salivary glands and midguts when blood feeding on the vertebrate host.</title>
        <authorList>
            <person name="Kotsyfakis M."/>
            <person name="Schwarz A."/>
            <person name="Erhart J."/>
            <person name="Ribeiro J.M."/>
        </authorList>
    </citation>
    <scope>NUCLEOTIDE SEQUENCE</scope>
    <source>
        <tissue evidence="2">Salivary gland and midgut</tissue>
    </source>
</reference>
<keyword evidence="1" id="KW-0812">Transmembrane</keyword>
<dbReference type="AlphaFoldDB" id="V5IK23"/>